<dbReference type="InterPro" id="IPR044672">
    <property type="entry name" value="MOCS2A"/>
</dbReference>
<gene>
    <name evidence="4" type="ORF">MQE35_01920</name>
</gene>
<name>A0A9E7D2E0_9FLAO</name>
<keyword evidence="5" id="KW-1185">Reference proteome</keyword>
<proteinExistence type="inferred from homology"/>
<sequence>MIKVKYFGMIAEATARSEERINTANIKLSTLIKTLVEKYNLKPYTLNVAVNQHLINKIEDVTVKENDEIAILPPFAGG</sequence>
<evidence type="ECO:0000256" key="1">
    <source>
        <dbReference type="ARBA" id="ARBA00022741"/>
    </source>
</evidence>
<dbReference type="AlphaFoldDB" id="A0A9E7D2E0"/>
<protein>
    <recommendedName>
        <fullName evidence="3">Molybdopterin synthase sulfur carrier subunit</fullName>
    </recommendedName>
</protein>
<dbReference type="SUPFAM" id="SSF54285">
    <property type="entry name" value="MoaD/ThiS"/>
    <property type="match status" value="1"/>
</dbReference>
<dbReference type="InterPro" id="IPR003749">
    <property type="entry name" value="ThiS/MoaD-like"/>
</dbReference>
<evidence type="ECO:0000256" key="2">
    <source>
        <dbReference type="ARBA" id="ARBA00024200"/>
    </source>
</evidence>
<dbReference type="KEGG" id="fbm:MQE35_01920"/>
<keyword evidence="1" id="KW-0547">Nucleotide-binding</keyword>
<dbReference type="PANTHER" id="PTHR33359">
    <property type="entry name" value="MOLYBDOPTERIN SYNTHASE SULFUR CARRIER SUBUNIT"/>
    <property type="match status" value="1"/>
</dbReference>
<organism evidence="4 5">
    <name type="scientific">Abyssalbus ytuae</name>
    <dbReference type="NCBI Taxonomy" id="2926907"/>
    <lineage>
        <taxon>Bacteria</taxon>
        <taxon>Pseudomonadati</taxon>
        <taxon>Bacteroidota</taxon>
        <taxon>Flavobacteriia</taxon>
        <taxon>Flavobacteriales</taxon>
        <taxon>Flavobacteriaceae</taxon>
        <taxon>Abyssalbus</taxon>
    </lineage>
</organism>
<dbReference type="RefSeq" id="WP_255844009.1">
    <property type="nucleotide sequence ID" value="NZ_CP094358.1"/>
</dbReference>
<dbReference type="Pfam" id="PF02597">
    <property type="entry name" value="ThiS"/>
    <property type="match status" value="1"/>
</dbReference>
<evidence type="ECO:0000313" key="5">
    <source>
        <dbReference type="Proteomes" id="UP000831290"/>
    </source>
</evidence>
<dbReference type="GO" id="GO:1990133">
    <property type="term" value="C:molybdopterin adenylyltransferase complex"/>
    <property type="evidence" value="ECO:0007669"/>
    <property type="project" value="TreeGrafter"/>
</dbReference>
<dbReference type="PANTHER" id="PTHR33359:SF1">
    <property type="entry name" value="MOLYBDOPTERIN SYNTHASE SULFUR CARRIER SUBUNIT"/>
    <property type="match status" value="1"/>
</dbReference>
<dbReference type="EMBL" id="CP094358">
    <property type="protein sequence ID" value="UOB18068.1"/>
    <property type="molecule type" value="Genomic_DNA"/>
</dbReference>
<dbReference type="Gene3D" id="3.10.20.30">
    <property type="match status" value="1"/>
</dbReference>
<dbReference type="InterPro" id="IPR012675">
    <property type="entry name" value="Beta-grasp_dom_sf"/>
</dbReference>
<dbReference type="CDD" id="cd00754">
    <property type="entry name" value="Ubl_MoaD"/>
    <property type="match status" value="1"/>
</dbReference>
<evidence type="ECO:0000256" key="3">
    <source>
        <dbReference type="ARBA" id="ARBA00024247"/>
    </source>
</evidence>
<dbReference type="GO" id="GO:0000166">
    <property type="term" value="F:nucleotide binding"/>
    <property type="evidence" value="ECO:0007669"/>
    <property type="project" value="UniProtKB-KW"/>
</dbReference>
<dbReference type="InterPro" id="IPR016155">
    <property type="entry name" value="Mopterin_synth/thiamin_S_b"/>
</dbReference>
<accession>A0A9E7D2E0</accession>
<evidence type="ECO:0000313" key="4">
    <source>
        <dbReference type="EMBL" id="UOB18068.1"/>
    </source>
</evidence>
<comment type="similarity">
    <text evidence="2">Belongs to the MoaD family.</text>
</comment>
<reference evidence="4" key="1">
    <citation type="submission" date="2022-03" db="EMBL/GenBank/DDBJ databases">
        <title>Description of Abyssus ytuae gen. nov., sp. nov., a novel member of the family Flavobacteriaceae isolated from the sediment of Mariana Trench.</title>
        <authorList>
            <person name="Zhang J."/>
            <person name="Xu X."/>
        </authorList>
    </citation>
    <scope>NUCLEOTIDE SEQUENCE</scope>
    <source>
        <strain evidence="4">MT3330</strain>
    </source>
</reference>
<dbReference type="GO" id="GO:0006777">
    <property type="term" value="P:Mo-molybdopterin cofactor biosynthetic process"/>
    <property type="evidence" value="ECO:0007669"/>
    <property type="project" value="InterPro"/>
</dbReference>
<dbReference type="Proteomes" id="UP000831290">
    <property type="component" value="Chromosome"/>
</dbReference>